<dbReference type="InterPro" id="IPR051829">
    <property type="entry name" value="Multiheme_Cytochr_ET"/>
</dbReference>
<keyword evidence="7" id="KW-1185">Reference proteome</keyword>
<dbReference type="InterPro" id="IPR036280">
    <property type="entry name" value="Multihaem_cyt_sf"/>
</dbReference>
<gene>
    <name evidence="6" type="ORF">ETAA1_41060</name>
</gene>
<keyword evidence="1" id="KW-0732">Signal</keyword>
<dbReference type="EMBL" id="CP036273">
    <property type="protein sequence ID" value="QDU22130.1"/>
    <property type="molecule type" value="Genomic_DNA"/>
</dbReference>
<dbReference type="Gene3D" id="1.10.1130.10">
    <property type="entry name" value="Flavocytochrome C3, Chain A"/>
    <property type="match status" value="1"/>
</dbReference>
<dbReference type="Gene3D" id="1.25.40.10">
    <property type="entry name" value="Tetratricopeptide repeat domain"/>
    <property type="match status" value="1"/>
</dbReference>
<organism evidence="6 7">
    <name type="scientific">Urbifossiella limnaea</name>
    <dbReference type="NCBI Taxonomy" id="2528023"/>
    <lineage>
        <taxon>Bacteria</taxon>
        <taxon>Pseudomonadati</taxon>
        <taxon>Planctomycetota</taxon>
        <taxon>Planctomycetia</taxon>
        <taxon>Gemmatales</taxon>
        <taxon>Gemmataceae</taxon>
        <taxon>Urbifossiella</taxon>
    </lineage>
</organism>
<dbReference type="RefSeq" id="WP_145241600.1">
    <property type="nucleotide sequence ID" value="NZ_CP036273.1"/>
</dbReference>
<dbReference type="SUPFAM" id="SSF48452">
    <property type="entry name" value="TPR-like"/>
    <property type="match status" value="1"/>
</dbReference>
<dbReference type="InterPro" id="IPR010177">
    <property type="entry name" value="Paired_CXXCH_1"/>
</dbReference>
<dbReference type="OrthoDB" id="234670at2"/>
<dbReference type="KEGG" id="uli:ETAA1_41060"/>
<evidence type="ECO:0008006" key="8">
    <source>
        <dbReference type="Google" id="ProtNLM"/>
    </source>
</evidence>
<feature type="transmembrane region" description="Helical" evidence="3">
    <location>
        <begin position="12"/>
        <end position="30"/>
    </location>
</feature>
<keyword evidence="3" id="KW-1133">Transmembrane helix</keyword>
<evidence type="ECO:0000313" key="6">
    <source>
        <dbReference type="EMBL" id="QDU22130.1"/>
    </source>
</evidence>
<evidence type="ECO:0000256" key="3">
    <source>
        <dbReference type="SAM" id="Phobius"/>
    </source>
</evidence>
<name>A0A517XX98_9BACT</name>
<protein>
    <recommendedName>
        <fullName evidence="8">Tetratricopeptide repeat protein</fullName>
    </recommendedName>
</protein>
<sequence>MTTARTSPLPAVVLLGVFVAAVAAGGWFLFRTPAPEPPPVEPDEPEVAHGPPPPDPRVTFATDFRNVRPDARYVGDAACAACHPAVTAAYRSHPMGRSAAWVGGGGGPVERYDAAAHNPCKVGPHELAVERDKDRVVHRVRTAVGDYVVPADLAIGSGTRGRSYLTLDHGAAWQSPVSWFTPDGGRWDLSPGFDLAGNGGRRPVIAGCLFCHVDRVEAVAGAVNRYREPVVAPEPSVGCERCHGPGSLHVAERTTGPATAGRDTSVVNPKHLPPALRGAVCEQCHLQGQARVARRGRDVAEYRPGLPLELFVTVMVRHPDLVEARRSVGQVEQMEKSKCFTGSGGALGCVSCHDPHAVPAPAAKAAFYRGRCQTCHESRPCVAPAAERAARADSCVACHMPRGDSSNIVHASVTNHSVPRRPVADTPPRGFTPGTDPLVTFRTGPHAVAGLEADRAVGIALAELVGAAPSSGKASLAASAADRLAAAVEKWPDDTHARVARSIALGVAGRDPERLAEARSAARGAPESEAALAELAAAATAAGRYDVAEEAASAWARLTPSAVEPLLARGTSRGLRGDWPGAEADARAALVLNPIHPRPRLLLAAARQRQGDAAAARREVDAALALYTRPDARQAASDWYLLLIRR</sequence>
<dbReference type="Pfam" id="PF09699">
    <property type="entry name" value="Paired_CXXCH_1"/>
    <property type="match status" value="1"/>
</dbReference>
<accession>A0A517XX98</accession>
<keyword evidence="3" id="KW-0812">Transmembrane</keyword>
<evidence type="ECO:0000256" key="1">
    <source>
        <dbReference type="ARBA" id="ARBA00022729"/>
    </source>
</evidence>
<dbReference type="SUPFAM" id="SSF48695">
    <property type="entry name" value="Multiheme cytochromes"/>
    <property type="match status" value="1"/>
</dbReference>
<dbReference type="InterPro" id="IPR011990">
    <property type="entry name" value="TPR-like_helical_dom_sf"/>
</dbReference>
<dbReference type="PANTHER" id="PTHR35038:SF8">
    <property type="entry name" value="C-TYPE POLYHEME CYTOCHROME OMCC"/>
    <property type="match status" value="1"/>
</dbReference>
<feature type="domain" description="Doubled CXXCH motif" evidence="4">
    <location>
        <begin position="348"/>
        <end position="378"/>
    </location>
</feature>
<dbReference type="AlphaFoldDB" id="A0A517XX98"/>
<dbReference type="Proteomes" id="UP000319576">
    <property type="component" value="Chromosome"/>
</dbReference>
<dbReference type="InterPro" id="IPR023155">
    <property type="entry name" value="Cyt_c-552/4"/>
</dbReference>
<evidence type="ECO:0000259" key="4">
    <source>
        <dbReference type="Pfam" id="PF09699"/>
    </source>
</evidence>
<proteinExistence type="predicted"/>
<dbReference type="Pfam" id="PF13435">
    <property type="entry name" value="Cytochrome_C554"/>
    <property type="match status" value="1"/>
</dbReference>
<evidence type="ECO:0000313" key="7">
    <source>
        <dbReference type="Proteomes" id="UP000319576"/>
    </source>
</evidence>
<evidence type="ECO:0000256" key="2">
    <source>
        <dbReference type="SAM" id="MobiDB-lite"/>
    </source>
</evidence>
<feature type="region of interest" description="Disordered" evidence="2">
    <location>
        <begin position="35"/>
        <end position="54"/>
    </location>
</feature>
<keyword evidence="3" id="KW-0472">Membrane</keyword>
<feature type="domain" description="Cytochrome c-552/4" evidence="5">
    <location>
        <begin position="206"/>
        <end position="244"/>
    </location>
</feature>
<dbReference type="PANTHER" id="PTHR35038">
    <property type="entry name" value="DISSIMILATORY SULFITE REDUCTASE SIRA"/>
    <property type="match status" value="1"/>
</dbReference>
<evidence type="ECO:0000259" key="5">
    <source>
        <dbReference type="Pfam" id="PF13435"/>
    </source>
</evidence>
<reference evidence="6 7" key="1">
    <citation type="submission" date="2019-02" db="EMBL/GenBank/DDBJ databases">
        <title>Deep-cultivation of Planctomycetes and their phenomic and genomic characterization uncovers novel biology.</title>
        <authorList>
            <person name="Wiegand S."/>
            <person name="Jogler M."/>
            <person name="Boedeker C."/>
            <person name="Pinto D."/>
            <person name="Vollmers J."/>
            <person name="Rivas-Marin E."/>
            <person name="Kohn T."/>
            <person name="Peeters S.H."/>
            <person name="Heuer A."/>
            <person name="Rast P."/>
            <person name="Oberbeckmann S."/>
            <person name="Bunk B."/>
            <person name="Jeske O."/>
            <person name="Meyerdierks A."/>
            <person name="Storesund J.E."/>
            <person name="Kallscheuer N."/>
            <person name="Luecker S."/>
            <person name="Lage O.M."/>
            <person name="Pohl T."/>
            <person name="Merkel B.J."/>
            <person name="Hornburger P."/>
            <person name="Mueller R.-W."/>
            <person name="Bruemmer F."/>
            <person name="Labrenz M."/>
            <person name="Spormann A.M."/>
            <person name="Op den Camp H."/>
            <person name="Overmann J."/>
            <person name="Amann R."/>
            <person name="Jetten M.S.M."/>
            <person name="Mascher T."/>
            <person name="Medema M.H."/>
            <person name="Devos D.P."/>
            <person name="Kaster A.-K."/>
            <person name="Ovreas L."/>
            <person name="Rohde M."/>
            <person name="Galperin M.Y."/>
            <person name="Jogler C."/>
        </authorList>
    </citation>
    <scope>NUCLEOTIDE SEQUENCE [LARGE SCALE GENOMIC DNA]</scope>
    <source>
        <strain evidence="6 7">ETA_A1</strain>
    </source>
</reference>